<feature type="domain" description="Methyl-accepting transducer" evidence="9">
    <location>
        <begin position="273"/>
        <end position="509"/>
    </location>
</feature>
<dbReference type="SMART" id="SM00283">
    <property type="entry name" value="MA"/>
    <property type="match status" value="1"/>
</dbReference>
<feature type="domain" description="HAMP" evidence="10">
    <location>
        <begin position="214"/>
        <end position="268"/>
    </location>
</feature>
<evidence type="ECO:0000259" key="10">
    <source>
        <dbReference type="PROSITE" id="PS50885"/>
    </source>
</evidence>
<sequence>MFNNLSIKQKIVLPLSLMIVLLTVSSVLNVLTMWKQTELSDTLNDQVIPSLFTLEDAYRDLYQATSAIQGLALAQTQAEIDHHLFEYKDNAYKALPRMKKVMSLSDQGVLPRSHGSEVQQLVSTGEQWLQSYEAMISKPQSQWVNYYESNKAEFEHQFGAVRDQLNVVKDAIEAKQKTLKTDIAAAAFRAEVILEAGIAIVILAALGMVVLLLKTVVKPINDIKEAMVQIASGEGDLSQRISINSQDEIGQLAGGFNQFVTKIQATVSQVVESSNTLRQEMNNLNALTSTIADSTVGQQRDSEAVAAAVHEMQVTSRNVSDSATEAALASQTANEELSNTNVILEQTVAAIRDLAGEIESASQVINTLDNDVSNIASVLDVIRGIAEQTNLLALNAAIEAARAGEQGRGFAVVADEVRSLASRTQKSTGEIQAMIEKLQAGAAQAVEVMQGSKTSSEDTIQSAGLATESLAEILNAIARMNEMNTHIATAAGQQSSVSDEVNRNVQGIADSSTSVVDVVNQAQQSLSMLSEQTQQLDKQVSQFRV</sequence>
<dbReference type="InterPro" id="IPR003660">
    <property type="entry name" value="HAMP_dom"/>
</dbReference>
<evidence type="ECO:0000256" key="5">
    <source>
        <dbReference type="ARBA" id="ARBA00023224"/>
    </source>
</evidence>
<dbReference type="InterPro" id="IPR004089">
    <property type="entry name" value="MCPsignal_dom"/>
</dbReference>
<feature type="transmembrane region" description="Helical" evidence="8">
    <location>
        <begin position="12"/>
        <end position="34"/>
    </location>
</feature>
<dbReference type="PRINTS" id="PR00260">
    <property type="entry name" value="CHEMTRNSDUCR"/>
</dbReference>
<evidence type="ECO:0000256" key="8">
    <source>
        <dbReference type="SAM" id="Phobius"/>
    </source>
</evidence>
<dbReference type="PROSITE" id="PS50111">
    <property type="entry name" value="CHEMOTAXIS_TRANSDUC_2"/>
    <property type="match status" value="1"/>
</dbReference>
<dbReference type="PANTHER" id="PTHR32089:SF119">
    <property type="entry name" value="METHYL-ACCEPTING CHEMOTAXIS PROTEIN CTPL"/>
    <property type="match status" value="1"/>
</dbReference>
<name>A0AAU9PX92_9VIBR</name>
<evidence type="ECO:0000256" key="6">
    <source>
        <dbReference type="ARBA" id="ARBA00029447"/>
    </source>
</evidence>
<evidence type="ECO:0000256" key="2">
    <source>
        <dbReference type="ARBA" id="ARBA00022692"/>
    </source>
</evidence>
<protein>
    <recommendedName>
        <fullName evidence="13">Methyl-accepting chemotaxis protein</fullName>
    </recommendedName>
</protein>
<organism evidence="11 12">
    <name type="scientific">Vibrio owensii</name>
    <dbReference type="NCBI Taxonomy" id="696485"/>
    <lineage>
        <taxon>Bacteria</taxon>
        <taxon>Pseudomonadati</taxon>
        <taxon>Pseudomonadota</taxon>
        <taxon>Gammaproteobacteria</taxon>
        <taxon>Vibrionales</taxon>
        <taxon>Vibrionaceae</taxon>
        <taxon>Vibrio</taxon>
    </lineage>
</organism>
<dbReference type="FunFam" id="1.10.287.950:FF:000001">
    <property type="entry name" value="Methyl-accepting chemotaxis sensory transducer"/>
    <property type="match status" value="1"/>
</dbReference>
<dbReference type="PROSITE" id="PS50885">
    <property type="entry name" value="HAMP"/>
    <property type="match status" value="1"/>
</dbReference>
<evidence type="ECO:0000256" key="3">
    <source>
        <dbReference type="ARBA" id="ARBA00022989"/>
    </source>
</evidence>
<evidence type="ECO:0000256" key="4">
    <source>
        <dbReference type="ARBA" id="ARBA00023136"/>
    </source>
</evidence>
<dbReference type="AlphaFoldDB" id="A0AAU9PX92"/>
<evidence type="ECO:0000256" key="7">
    <source>
        <dbReference type="PROSITE-ProRule" id="PRU00284"/>
    </source>
</evidence>
<dbReference type="InterPro" id="IPR004090">
    <property type="entry name" value="Chemotax_Me-accpt_rcpt"/>
</dbReference>
<reference evidence="11" key="1">
    <citation type="submission" date="2022-01" db="EMBL/GenBank/DDBJ databases">
        <authorList>
            <person name="Lagorce A."/>
        </authorList>
    </citation>
    <scope>NUCLEOTIDE SEQUENCE</scope>
    <source>
        <strain evidence="11">Th15_F1_D04</strain>
    </source>
</reference>
<comment type="caution">
    <text evidence="11">The sequence shown here is derived from an EMBL/GenBank/DDBJ whole genome shotgun (WGS) entry which is preliminary data.</text>
</comment>
<dbReference type="Proteomes" id="UP001295420">
    <property type="component" value="Unassembled WGS sequence"/>
</dbReference>
<evidence type="ECO:0000256" key="1">
    <source>
        <dbReference type="ARBA" id="ARBA00004141"/>
    </source>
</evidence>
<proteinExistence type="inferred from homology"/>
<dbReference type="Pfam" id="PF00672">
    <property type="entry name" value="HAMP"/>
    <property type="match status" value="1"/>
</dbReference>
<dbReference type="EMBL" id="CAKMTQ010000001">
    <property type="protein sequence ID" value="CAH1520450.1"/>
    <property type="molecule type" value="Genomic_DNA"/>
</dbReference>
<dbReference type="CDD" id="cd06225">
    <property type="entry name" value="HAMP"/>
    <property type="match status" value="1"/>
</dbReference>
<accession>A0AAU9PX92</accession>
<dbReference type="CDD" id="cd11386">
    <property type="entry name" value="MCP_signal"/>
    <property type="match status" value="1"/>
</dbReference>
<dbReference type="GO" id="GO:0016020">
    <property type="term" value="C:membrane"/>
    <property type="evidence" value="ECO:0007669"/>
    <property type="project" value="UniProtKB-SubCell"/>
</dbReference>
<dbReference type="GO" id="GO:0004888">
    <property type="term" value="F:transmembrane signaling receptor activity"/>
    <property type="evidence" value="ECO:0007669"/>
    <property type="project" value="InterPro"/>
</dbReference>
<keyword evidence="4 8" id="KW-0472">Membrane</keyword>
<dbReference type="SMART" id="SM00304">
    <property type="entry name" value="HAMP"/>
    <property type="match status" value="1"/>
</dbReference>
<dbReference type="SUPFAM" id="SSF58104">
    <property type="entry name" value="Methyl-accepting chemotaxis protein (MCP) signaling domain"/>
    <property type="match status" value="1"/>
</dbReference>
<evidence type="ECO:0000259" key="9">
    <source>
        <dbReference type="PROSITE" id="PS50111"/>
    </source>
</evidence>
<keyword evidence="2 8" id="KW-0812">Transmembrane</keyword>
<dbReference type="GO" id="GO:0007165">
    <property type="term" value="P:signal transduction"/>
    <property type="evidence" value="ECO:0007669"/>
    <property type="project" value="UniProtKB-KW"/>
</dbReference>
<gene>
    <name evidence="11" type="ORF">THF1D04_10162</name>
</gene>
<evidence type="ECO:0000313" key="12">
    <source>
        <dbReference type="Proteomes" id="UP001295420"/>
    </source>
</evidence>
<evidence type="ECO:0000313" key="11">
    <source>
        <dbReference type="EMBL" id="CAH1520450.1"/>
    </source>
</evidence>
<keyword evidence="3 8" id="KW-1133">Transmembrane helix</keyword>
<keyword evidence="5 7" id="KW-0807">Transducer</keyword>
<comment type="subcellular location">
    <subcellularLocation>
        <location evidence="1">Membrane</location>
        <topology evidence="1">Multi-pass membrane protein</topology>
    </subcellularLocation>
</comment>
<evidence type="ECO:0008006" key="13">
    <source>
        <dbReference type="Google" id="ProtNLM"/>
    </source>
</evidence>
<comment type="similarity">
    <text evidence="6">Belongs to the methyl-accepting chemotaxis (MCP) protein family.</text>
</comment>
<dbReference type="Gene3D" id="1.10.287.950">
    <property type="entry name" value="Methyl-accepting chemotaxis protein"/>
    <property type="match status" value="1"/>
</dbReference>
<dbReference type="GO" id="GO:0006935">
    <property type="term" value="P:chemotaxis"/>
    <property type="evidence" value="ECO:0007669"/>
    <property type="project" value="InterPro"/>
</dbReference>
<dbReference type="RefSeq" id="WP_409929689.1">
    <property type="nucleotide sequence ID" value="NZ_CAKMTQ010000001.1"/>
</dbReference>
<dbReference type="Pfam" id="PF00015">
    <property type="entry name" value="MCPsignal"/>
    <property type="match status" value="1"/>
</dbReference>
<dbReference type="PANTHER" id="PTHR32089">
    <property type="entry name" value="METHYL-ACCEPTING CHEMOTAXIS PROTEIN MCPB"/>
    <property type="match status" value="1"/>
</dbReference>